<feature type="compositionally biased region" description="Low complexity" evidence="3">
    <location>
        <begin position="95"/>
        <end position="106"/>
    </location>
</feature>
<sequence length="285" mass="30704">MEIKHIIVLISIFYLLRSSSSSRTPLPSSSNNSPLDANSSTLDGPYESSVDLTPDTSEGGSSTPVAPDESSADLTPDSLDGVTSNPEAPDETVNSSFSPEESPHSPYYGAVDLTPEGPRPSASFSFTLMPGTSNPELEKICKETELPIECMKSISPLLNDTVQVEPITVAKLGIELSTNMSRQAADTATKLYDDPEASGGLKEALSVCIENYESIPDDNDLALLALNEHNLEEAMIKLSGPLTSMETCLDANHQMHNFSPMRDMEAELEALVRVNLHIVTDLVKF</sequence>
<dbReference type="Pfam" id="PF04043">
    <property type="entry name" value="PMEI"/>
    <property type="match status" value="1"/>
</dbReference>
<feature type="domain" description="Pectinesterase inhibitor" evidence="5">
    <location>
        <begin position="132"/>
        <end position="278"/>
    </location>
</feature>
<evidence type="ECO:0000256" key="1">
    <source>
        <dbReference type="ARBA" id="ARBA00022729"/>
    </source>
</evidence>
<dbReference type="GO" id="GO:0004857">
    <property type="term" value="F:enzyme inhibitor activity"/>
    <property type="evidence" value="ECO:0007669"/>
    <property type="project" value="InterPro"/>
</dbReference>
<dbReference type="CDD" id="cd15800">
    <property type="entry name" value="PMEI-like_2"/>
    <property type="match status" value="1"/>
</dbReference>
<feature type="compositionally biased region" description="Low complexity" evidence="3">
    <location>
        <begin position="21"/>
        <end position="40"/>
    </location>
</feature>
<protein>
    <recommendedName>
        <fullName evidence="5">Pectinesterase inhibitor domain-containing protein</fullName>
    </recommendedName>
</protein>
<dbReference type="EMBL" id="VEPZ02000998">
    <property type="protein sequence ID" value="KAE8703577.1"/>
    <property type="molecule type" value="Genomic_DNA"/>
</dbReference>
<gene>
    <name evidence="6" type="ORF">F3Y22_tig00110467pilonHSYRG00081</name>
</gene>
<proteinExistence type="inferred from homology"/>
<evidence type="ECO:0000259" key="5">
    <source>
        <dbReference type="SMART" id="SM00856"/>
    </source>
</evidence>
<dbReference type="SMART" id="SM00856">
    <property type="entry name" value="PMEI"/>
    <property type="match status" value="1"/>
</dbReference>
<dbReference type="Gene3D" id="1.20.140.40">
    <property type="entry name" value="Invertase/pectin methylesterase inhibitor family protein"/>
    <property type="match status" value="1"/>
</dbReference>
<evidence type="ECO:0000256" key="4">
    <source>
        <dbReference type="SAM" id="SignalP"/>
    </source>
</evidence>
<evidence type="ECO:0000256" key="2">
    <source>
        <dbReference type="ARBA" id="ARBA00038471"/>
    </source>
</evidence>
<evidence type="ECO:0000313" key="7">
    <source>
        <dbReference type="Proteomes" id="UP000436088"/>
    </source>
</evidence>
<reference evidence="6" key="1">
    <citation type="submission" date="2019-09" db="EMBL/GenBank/DDBJ databases">
        <title>Draft genome information of white flower Hibiscus syriacus.</title>
        <authorList>
            <person name="Kim Y.-M."/>
        </authorList>
    </citation>
    <scope>NUCLEOTIDE SEQUENCE [LARGE SCALE GENOMIC DNA]</scope>
    <source>
        <strain evidence="6">YM2019G1</strain>
    </source>
</reference>
<dbReference type="NCBIfam" id="TIGR01614">
    <property type="entry name" value="PME_inhib"/>
    <property type="match status" value="1"/>
</dbReference>
<dbReference type="InterPro" id="IPR051955">
    <property type="entry name" value="PME_Inhibitor"/>
</dbReference>
<dbReference type="Proteomes" id="UP000436088">
    <property type="component" value="Unassembled WGS sequence"/>
</dbReference>
<comment type="caution">
    <text evidence="6">The sequence shown here is derived from an EMBL/GenBank/DDBJ whole genome shotgun (WGS) entry which is preliminary data.</text>
</comment>
<dbReference type="InterPro" id="IPR006501">
    <property type="entry name" value="Pectinesterase_inhib_dom"/>
</dbReference>
<organism evidence="6 7">
    <name type="scientific">Hibiscus syriacus</name>
    <name type="common">Rose of Sharon</name>
    <dbReference type="NCBI Taxonomy" id="106335"/>
    <lineage>
        <taxon>Eukaryota</taxon>
        <taxon>Viridiplantae</taxon>
        <taxon>Streptophyta</taxon>
        <taxon>Embryophyta</taxon>
        <taxon>Tracheophyta</taxon>
        <taxon>Spermatophyta</taxon>
        <taxon>Magnoliopsida</taxon>
        <taxon>eudicotyledons</taxon>
        <taxon>Gunneridae</taxon>
        <taxon>Pentapetalae</taxon>
        <taxon>rosids</taxon>
        <taxon>malvids</taxon>
        <taxon>Malvales</taxon>
        <taxon>Malvaceae</taxon>
        <taxon>Malvoideae</taxon>
        <taxon>Hibiscus</taxon>
    </lineage>
</organism>
<evidence type="ECO:0000256" key="3">
    <source>
        <dbReference type="SAM" id="MobiDB-lite"/>
    </source>
</evidence>
<accession>A0A6A3AJ04</accession>
<feature type="signal peptide" evidence="4">
    <location>
        <begin position="1"/>
        <end position="21"/>
    </location>
</feature>
<dbReference type="PANTHER" id="PTHR31080">
    <property type="entry name" value="PECTINESTERASE INHIBITOR-LIKE"/>
    <property type="match status" value="1"/>
</dbReference>
<name>A0A6A3AJ04_HIBSY</name>
<dbReference type="AlphaFoldDB" id="A0A6A3AJ04"/>
<evidence type="ECO:0000313" key="6">
    <source>
        <dbReference type="EMBL" id="KAE8703577.1"/>
    </source>
</evidence>
<dbReference type="SUPFAM" id="SSF101148">
    <property type="entry name" value="Plant invertase/pectin methylesterase inhibitor"/>
    <property type="match status" value="1"/>
</dbReference>
<comment type="similarity">
    <text evidence="2">Belongs to the PMEI family.</text>
</comment>
<feature type="region of interest" description="Disordered" evidence="3">
    <location>
        <begin position="21"/>
        <end position="121"/>
    </location>
</feature>
<feature type="chain" id="PRO_5025653767" description="Pectinesterase inhibitor domain-containing protein" evidence="4">
    <location>
        <begin position="22"/>
        <end position="285"/>
    </location>
</feature>
<dbReference type="OrthoDB" id="770764at2759"/>
<keyword evidence="7" id="KW-1185">Reference proteome</keyword>
<feature type="compositionally biased region" description="Polar residues" evidence="3">
    <location>
        <begin position="50"/>
        <end position="64"/>
    </location>
</feature>
<keyword evidence="1 4" id="KW-0732">Signal</keyword>
<dbReference type="InterPro" id="IPR035513">
    <property type="entry name" value="Invertase/methylesterase_inhib"/>
</dbReference>
<dbReference type="PANTHER" id="PTHR31080:SF107">
    <property type="entry name" value="PECTINESTERASE INHIBITOR DOMAIN-CONTAINING PROTEIN"/>
    <property type="match status" value="1"/>
</dbReference>